<dbReference type="EMBL" id="QFPJ01000035">
    <property type="protein sequence ID" value="PZQ21169.1"/>
    <property type="molecule type" value="Genomic_DNA"/>
</dbReference>
<evidence type="ECO:0000313" key="2">
    <source>
        <dbReference type="Proteomes" id="UP000248597"/>
    </source>
</evidence>
<organism evidence="1 2">
    <name type="scientific">Sphingopyxis macrogoltabida</name>
    <name type="common">Sphingomonas macrogoltabidus</name>
    <dbReference type="NCBI Taxonomy" id="33050"/>
    <lineage>
        <taxon>Bacteria</taxon>
        <taxon>Pseudomonadati</taxon>
        <taxon>Pseudomonadota</taxon>
        <taxon>Alphaproteobacteria</taxon>
        <taxon>Sphingomonadales</taxon>
        <taxon>Sphingomonadaceae</taxon>
        <taxon>Sphingopyxis</taxon>
    </lineage>
</organism>
<accession>A0A2W5KYL4</accession>
<proteinExistence type="predicted"/>
<reference evidence="1 2" key="1">
    <citation type="submission" date="2017-08" db="EMBL/GenBank/DDBJ databases">
        <title>Infants hospitalized years apart are colonized by the same room-sourced microbial strains.</title>
        <authorList>
            <person name="Brooks B."/>
            <person name="Olm M.R."/>
            <person name="Firek B.A."/>
            <person name="Baker R."/>
            <person name="Thomas B.C."/>
            <person name="Morowitz M.J."/>
            <person name="Banfield J.F."/>
        </authorList>
    </citation>
    <scope>NUCLEOTIDE SEQUENCE [LARGE SCALE GENOMIC DNA]</scope>
    <source>
        <strain evidence="1">S2_005_003_R2_47</strain>
    </source>
</reference>
<name>A0A2W5KYL4_SPHMC</name>
<protein>
    <submittedName>
        <fullName evidence="1">Uncharacterized protein</fullName>
    </submittedName>
</protein>
<dbReference type="AlphaFoldDB" id="A0A2W5KYL4"/>
<comment type="caution">
    <text evidence="1">The sequence shown here is derived from an EMBL/GenBank/DDBJ whole genome shotgun (WGS) entry which is preliminary data.</text>
</comment>
<gene>
    <name evidence="1" type="ORF">DI569_12965</name>
</gene>
<evidence type="ECO:0000313" key="1">
    <source>
        <dbReference type="EMBL" id="PZQ21169.1"/>
    </source>
</evidence>
<sequence length="179" mass="19628">MDANTEITLDGLHAAIVVAIRGQFPSLDFVEAYSEDRDKIPTPACLVELTEFEADADTDPGTGQLSGVANFSARFLMGFRQPGLLPKLEIRKLALAFAAFAHKQRWGQPVGAAQVVGAWPDDFDPELDQYEVWRVEWRQTIDLGETVWKPTPIPTTVHLGTAPAIGPGHVDDYEQIAGE</sequence>
<dbReference type="Proteomes" id="UP000248597">
    <property type="component" value="Unassembled WGS sequence"/>
</dbReference>